<evidence type="ECO:0000313" key="3">
    <source>
        <dbReference type="Proteomes" id="UP001153148"/>
    </source>
</evidence>
<name>A0ABN7PM92_TIMPD</name>
<feature type="non-terminal residue" evidence="2">
    <location>
        <position position="79"/>
    </location>
</feature>
<feature type="compositionally biased region" description="Polar residues" evidence="1">
    <location>
        <begin position="22"/>
        <end position="38"/>
    </location>
</feature>
<keyword evidence="3" id="KW-1185">Reference proteome</keyword>
<reference evidence="2" key="1">
    <citation type="submission" date="2021-03" db="EMBL/GenBank/DDBJ databases">
        <authorList>
            <person name="Tran Van P."/>
        </authorList>
    </citation>
    <scope>NUCLEOTIDE SEQUENCE</scope>
</reference>
<accession>A0ABN7PM92</accession>
<comment type="caution">
    <text evidence="2">The sequence shown here is derived from an EMBL/GenBank/DDBJ whole genome shotgun (WGS) entry which is preliminary data.</text>
</comment>
<evidence type="ECO:0000256" key="1">
    <source>
        <dbReference type="SAM" id="MobiDB-lite"/>
    </source>
</evidence>
<sequence length="79" mass="7893">MSSGPSPIGHPGAGALSPPPFNSSTTQQTGHINYQPTLGGTAAQFGGISAIPSPPTVLYNSSQSMQGGLYGAYQIDGSQ</sequence>
<evidence type="ECO:0000313" key="2">
    <source>
        <dbReference type="EMBL" id="CAG2067304.1"/>
    </source>
</evidence>
<dbReference type="EMBL" id="CAJPIN010066468">
    <property type="protein sequence ID" value="CAG2067304.1"/>
    <property type="molecule type" value="Genomic_DNA"/>
</dbReference>
<feature type="region of interest" description="Disordered" evidence="1">
    <location>
        <begin position="1"/>
        <end position="38"/>
    </location>
</feature>
<proteinExistence type="predicted"/>
<protein>
    <submittedName>
        <fullName evidence="2">Uncharacterized protein</fullName>
    </submittedName>
</protein>
<gene>
    <name evidence="2" type="ORF">TPAB3V08_LOCUS14247</name>
</gene>
<organism evidence="2 3">
    <name type="scientific">Timema podura</name>
    <name type="common">Walking stick</name>
    <dbReference type="NCBI Taxonomy" id="61482"/>
    <lineage>
        <taxon>Eukaryota</taxon>
        <taxon>Metazoa</taxon>
        <taxon>Ecdysozoa</taxon>
        <taxon>Arthropoda</taxon>
        <taxon>Hexapoda</taxon>
        <taxon>Insecta</taxon>
        <taxon>Pterygota</taxon>
        <taxon>Neoptera</taxon>
        <taxon>Polyneoptera</taxon>
        <taxon>Phasmatodea</taxon>
        <taxon>Timematodea</taxon>
        <taxon>Timematoidea</taxon>
        <taxon>Timematidae</taxon>
        <taxon>Timema</taxon>
    </lineage>
</organism>
<dbReference type="Proteomes" id="UP001153148">
    <property type="component" value="Unassembled WGS sequence"/>
</dbReference>